<name>A0AAV5VE44_9BILA</name>
<comment type="caution">
    <text evidence="2">The sequence shown here is derived from an EMBL/GenBank/DDBJ whole genome shotgun (WGS) entry which is preliminary data.</text>
</comment>
<organism evidence="2 3">
    <name type="scientific">Pristionchus fissidentatus</name>
    <dbReference type="NCBI Taxonomy" id="1538716"/>
    <lineage>
        <taxon>Eukaryota</taxon>
        <taxon>Metazoa</taxon>
        <taxon>Ecdysozoa</taxon>
        <taxon>Nematoda</taxon>
        <taxon>Chromadorea</taxon>
        <taxon>Rhabditida</taxon>
        <taxon>Rhabditina</taxon>
        <taxon>Diplogasteromorpha</taxon>
        <taxon>Diplogasteroidea</taxon>
        <taxon>Neodiplogasteridae</taxon>
        <taxon>Pristionchus</taxon>
    </lineage>
</organism>
<evidence type="ECO:0000313" key="2">
    <source>
        <dbReference type="EMBL" id="GMT17977.1"/>
    </source>
</evidence>
<dbReference type="PANTHER" id="PTHR23083">
    <property type="entry name" value="TETRATRICOPEPTIDE REPEAT PROTEIN, TPR"/>
    <property type="match status" value="1"/>
</dbReference>
<evidence type="ECO:0000259" key="1">
    <source>
        <dbReference type="Pfam" id="PF19440"/>
    </source>
</evidence>
<dbReference type="Pfam" id="PF19440">
    <property type="entry name" value="TTC7_N"/>
    <property type="match status" value="1"/>
</dbReference>
<dbReference type="EMBL" id="BTSY01000003">
    <property type="protein sequence ID" value="GMT17977.1"/>
    <property type="molecule type" value="Genomic_DNA"/>
</dbReference>
<protein>
    <recommendedName>
        <fullName evidence="1">Tetratricopeptide repeat protein 7 N-terminal domain-containing protein</fullName>
    </recommendedName>
</protein>
<reference evidence="2" key="1">
    <citation type="submission" date="2023-10" db="EMBL/GenBank/DDBJ databases">
        <title>Genome assembly of Pristionchus species.</title>
        <authorList>
            <person name="Yoshida K."/>
            <person name="Sommer R.J."/>
        </authorList>
    </citation>
    <scope>NUCLEOTIDE SEQUENCE</scope>
    <source>
        <strain evidence="2">RS5133</strain>
    </source>
</reference>
<dbReference type="PANTHER" id="PTHR23083:SF464">
    <property type="entry name" value="TETRATRICOPEPTIDE REPEAT DOMAIN 7, ISOFORM A"/>
    <property type="match status" value="1"/>
</dbReference>
<accession>A0AAV5VE44</accession>
<dbReference type="AlphaFoldDB" id="A0AAV5VE44"/>
<feature type="non-terminal residue" evidence="2">
    <location>
        <position position="195"/>
    </location>
</feature>
<dbReference type="InterPro" id="IPR045819">
    <property type="entry name" value="TTC7_N"/>
</dbReference>
<dbReference type="InterPro" id="IPR051722">
    <property type="entry name" value="Endocytosis_PI4K-reg_protein"/>
</dbReference>
<dbReference type="Proteomes" id="UP001432322">
    <property type="component" value="Unassembled WGS sequence"/>
</dbReference>
<sequence length="195" mass="21499">MGSKLRGSRLESELDRARTEGNWSRVAELVKAAKSRASGLPSHLTKLIEAEAEIELFLESQDVLSPRSSHTSGLKASEERLRALLGDDDAEAMYLEARLLLAKCAYVRAEGKTAVGLIDESGMEKANTPFRSLRALRLVAEAYAIKGLCMEQWEEGEGGESRRRQRIIGSFEKAAELTISYVSELEKTLNPMRGG</sequence>
<keyword evidence="3" id="KW-1185">Reference proteome</keyword>
<dbReference type="GO" id="GO:0005886">
    <property type="term" value="C:plasma membrane"/>
    <property type="evidence" value="ECO:0007669"/>
    <property type="project" value="TreeGrafter"/>
</dbReference>
<dbReference type="GO" id="GO:0046854">
    <property type="term" value="P:phosphatidylinositol phosphate biosynthetic process"/>
    <property type="evidence" value="ECO:0007669"/>
    <property type="project" value="TreeGrafter"/>
</dbReference>
<gene>
    <name evidence="2" type="ORF">PFISCL1PPCAC_9274</name>
</gene>
<evidence type="ECO:0000313" key="3">
    <source>
        <dbReference type="Proteomes" id="UP001432322"/>
    </source>
</evidence>
<feature type="domain" description="Tetratricopeptide repeat protein 7 N-terminal" evidence="1">
    <location>
        <begin position="4"/>
        <end position="189"/>
    </location>
</feature>
<dbReference type="GO" id="GO:0072659">
    <property type="term" value="P:protein localization to plasma membrane"/>
    <property type="evidence" value="ECO:0007669"/>
    <property type="project" value="TreeGrafter"/>
</dbReference>
<proteinExistence type="predicted"/>